<dbReference type="Pfam" id="PF00117">
    <property type="entry name" value="GATase"/>
    <property type="match status" value="1"/>
</dbReference>
<dbReference type="GO" id="GO:0046654">
    <property type="term" value="P:tetrahydrofolate biosynthetic process"/>
    <property type="evidence" value="ECO:0007669"/>
    <property type="project" value="UniProtKB-UniPathway"/>
</dbReference>
<dbReference type="GO" id="GO:0000162">
    <property type="term" value="P:L-tryptophan biosynthetic process"/>
    <property type="evidence" value="ECO:0007669"/>
    <property type="project" value="TreeGrafter"/>
</dbReference>
<proteinExistence type="inferred from homology"/>
<evidence type="ECO:0000259" key="11">
    <source>
        <dbReference type="Pfam" id="PF00117"/>
    </source>
</evidence>
<evidence type="ECO:0000313" key="13">
    <source>
        <dbReference type="EMBL" id="EWC76803.1"/>
    </source>
</evidence>
<keyword evidence="10" id="KW-1133">Transmembrane helix</keyword>
<keyword evidence="10" id="KW-0472">Membrane</keyword>
<feature type="domain" description="Glutamine amidotransferase" evidence="11">
    <location>
        <begin position="356"/>
        <end position="553"/>
    </location>
</feature>
<evidence type="ECO:0000259" key="12">
    <source>
        <dbReference type="Pfam" id="PF00425"/>
    </source>
</evidence>
<evidence type="ECO:0000256" key="6">
    <source>
        <dbReference type="ARBA" id="ARBA00022909"/>
    </source>
</evidence>
<dbReference type="PANTHER" id="PTHR11236:SF18">
    <property type="entry name" value="AMINODEOXYCHORISMATE SYNTHASE"/>
    <property type="match status" value="1"/>
</dbReference>
<keyword evidence="10" id="KW-0812">Transmembrane</keyword>
<evidence type="ECO:0000256" key="9">
    <source>
        <dbReference type="ARBA" id="ARBA00031904"/>
    </source>
</evidence>
<evidence type="ECO:0000256" key="4">
    <source>
        <dbReference type="ARBA" id="ARBA00013139"/>
    </source>
</evidence>
<name>W7JP18_PLAFA</name>
<comment type="catalytic activity">
    <reaction evidence="1">
        <text>chorismate + L-glutamine = 4-amino-4-deoxychorismate + L-glutamate</text>
        <dbReference type="Rhea" id="RHEA:11672"/>
        <dbReference type="ChEBI" id="CHEBI:29748"/>
        <dbReference type="ChEBI" id="CHEBI:29985"/>
        <dbReference type="ChEBI" id="CHEBI:58359"/>
        <dbReference type="ChEBI" id="CHEBI:58406"/>
        <dbReference type="EC" id="2.6.1.85"/>
    </reaction>
</comment>
<evidence type="ECO:0000256" key="7">
    <source>
        <dbReference type="ARBA" id="ARBA00022962"/>
    </source>
</evidence>
<protein>
    <recommendedName>
        <fullName evidence="4">aminodeoxychorismate synthase</fullName>
        <ecNumber evidence="4">2.6.1.85</ecNumber>
    </recommendedName>
    <alternativeName>
        <fullName evidence="8">Para-aminobenzoate synthase</fullName>
    </alternativeName>
    <alternativeName>
        <fullName evidence="9">p-aminobenzoic acid synthase</fullName>
    </alternativeName>
</protein>
<dbReference type="InterPro" id="IPR005801">
    <property type="entry name" value="ADC_synthase"/>
</dbReference>
<dbReference type="Gene3D" id="3.60.120.10">
    <property type="entry name" value="Anthranilate synthase"/>
    <property type="match status" value="1"/>
</dbReference>
<evidence type="ECO:0000256" key="2">
    <source>
        <dbReference type="ARBA" id="ARBA00005009"/>
    </source>
</evidence>
<evidence type="ECO:0000256" key="5">
    <source>
        <dbReference type="ARBA" id="ARBA00022679"/>
    </source>
</evidence>
<feature type="transmembrane region" description="Helical" evidence="10">
    <location>
        <begin position="100"/>
        <end position="122"/>
    </location>
</feature>
<gene>
    <name evidence="13" type="ORF">C923_02594</name>
</gene>
<dbReference type="Proteomes" id="UP000030697">
    <property type="component" value="Unassembled WGS sequence"/>
</dbReference>
<evidence type="ECO:0000313" key="14">
    <source>
        <dbReference type="Proteomes" id="UP000030697"/>
    </source>
</evidence>
<comment type="pathway">
    <text evidence="2">Cofactor biosynthesis; tetrahydrofolate biosynthesis; 4-aminobenzoate from chorismate: step 1/2.</text>
</comment>
<dbReference type="GO" id="GO:0046656">
    <property type="term" value="P:folic acid biosynthetic process"/>
    <property type="evidence" value="ECO:0007669"/>
    <property type="project" value="UniProtKB-KW"/>
</dbReference>
<dbReference type="InterPro" id="IPR019999">
    <property type="entry name" value="Anth_synth_I-like"/>
</dbReference>
<dbReference type="PROSITE" id="PS51273">
    <property type="entry name" value="GATASE_TYPE_1"/>
    <property type="match status" value="1"/>
</dbReference>
<dbReference type="Gene3D" id="3.40.50.880">
    <property type="match status" value="1"/>
</dbReference>
<dbReference type="OrthoDB" id="524799at2759"/>
<evidence type="ECO:0000256" key="3">
    <source>
        <dbReference type="ARBA" id="ARBA00005970"/>
    </source>
</evidence>
<dbReference type="PRINTS" id="PR00097">
    <property type="entry name" value="ANTSNTHASEII"/>
</dbReference>
<dbReference type="Pfam" id="PF00425">
    <property type="entry name" value="Chorismate_bind"/>
    <property type="match status" value="1"/>
</dbReference>
<dbReference type="GO" id="GO:0046820">
    <property type="term" value="F:4-amino-4-deoxychorismate synthase activity"/>
    <property type="evidence" value="ECO:0007669"/>
    <property type="project" value="UniProtKB-EC"/>
</dbReference>
<evidence type="ECO:0000256" key="1">
    <source>
        <dbReference type="ARBA" id="ARBA00001000"/>
    </source>
</evidence>
<dbReference type="GO" id="GO:0008153">
    <property type="term" value="P:4-aminobenzoate biosynthetic process"/>
    <property type="evidence" value="ECO:0007669"/>
    <property type="project" value="TreeGrafter"/>
</dbReference>
<dbReference type="SUPFAM" id="SSF52317">
    <property type="entry name" value="Class I glutamine amidotransferase-like"/>
    <property type="match status" value="1"/>
</dbReference>
<keyword evidence="7" id="KW-0315">Glutamine amidotransferase</keyword>
<dbReference type="UniPathway" id="UPA00077">
    <property type="reaction ID" value="UER00149"/>
</dbReference>
<dbReference type="InterPro" id="IPR029062">
    <property type="entry name" value="Class_I_gatase-like"/>
</dbReference>
<feature type="domain" description="Chorismate-utilising enzyme C-terminal" evidence="12">
    <location>
        <begin position="1014"/>
        <end position="1302"/>
    </location>
</feature>
<sequence>MYTCLKQKKLYSFYFLGGCREYFLKPSYDPINLNDGWLQSDNWIIHNEEAIIEYTAKDSCREPNHPFPFGWLDNRMSTRTSLIKKDFFCKKTIAQLENYFIFNISIIIWFLIFCLFFFLYILKYLIKMLKKVILLTFYFFCCYKCEKFKDSSFQSQNNRFLQSKINVLTWLTNKTIAQLEVQMNDAESCGFIFRIVGERNYWSLMIDKKVLKLAHVKDGELIILKEFKELKIKNDQWYVLFVQEILKDIKIKAGIYGDLSVEYLRKSDDETDYNENKQGAVGLIANKGRCKFRNIIMRGKKWSNEYEKFKKKNQGSLLYNIEDIEKLYDNTKVHYFNSLTYVYCFINMKSSVVSLFIDFYDSYSYNIVHYLTKVNKEKPIVVKADDICYDDFMKYYYDKIDNIVISPGYGNPMLNDKKDKFVIELLKNEINIPILGVCYGHQLICYFYGNKIEKVKNMFHGNTNIIHISRNDENKYCELFNNIEDNFKAVCYNSLKVNHRDFNKNILNITCYSNYLDEYIIMGVQHKYLPYYTVQYHPESVESEYSDTFFENFRNITLKYNENKKRNLLKILKDDINKTTISISRNICSPYKWKIKIIKVVGIKNNLCMISYDIFKNIFFGKRKENISFWLDSNNEILYQIKNNKSQKISNDNNTSLQYDHADLITNTRFSYMGNLDGILGDIIEYYIDGKDNISANTLLLNLRKRRKEKYDINNKSDKSNEYNIYDIHYMSKENNCLVKYMNENVEYFKKQMIIDYQYIDLHNLINNKNELEKKNIVYTNQDIESDTYINQHKYNNICEKQENKNKNKFLNNHCDKYIFLNGATEHNDFINNKTSCLMGYFGFFNYEYKYETIKNLYNTKCKQIEQEEIFPVSVFVRPQNMMALDMYKNNIYLISLEPEEESFKRYLTQGEKISEDKFSYVDMKKNNQHNNLTNIPYEYHIKDLDTFKDIQNYNKEWTYNTLDALINIEKTYENDYILNEEKYNINNIYNNKNNSLNTNKEPSRISFNSIVQKEQYIENVRKCKKYIEDGFSYELCLTTQFISKNFVDINMEYLDLYNYIRNINKVSYSCFINYKRILYKEQNDNKKEISFLLKEKDNMQYLGEIQFHILSFSPEEFLRKNKDNYMYSKPIKGTCKRGKTKEEDDILKENLFNNKKERAENLMILDLTTNDFNRICDINTVQVSKLFHIESYKFVHQMVSEITGKIKKGNNFSDAILNIFPGGSMTGSPKYISMSILQEIEIVPRGIYSGCIGFLTFEGNFIFNIVIRTIIIKKNMISIGAGGAITIKSNEEDEYNEMILKFMSIAKPISLFLKEYHNTDVEYIF</sequence>
<dbReference type="EC" id="2.6.1.85" evidence="4"/>
<keyword evidence="6" id="KW-0289">Folate biosynthesis</keyword>
<accession>W7JP18</accession>
<dbReference type="InterPro" id="IPR015890">
    <property type="entry name" value="Chorismate_C"/>
</dbReference>
<dbReference type="InterPro" id="IPR006221">
    <property type="entry name" value="TrpG/PapA_dom"/>
</dbReference>
<dbReference type="SUPFAM" id="SSF56322">
    <property type="entry name" value="ADC synthase"/>
    <property type="match status" value="1"/>
</dbReference>
<dbReference type="PANTHER" id="PTHR11236">
    <property type="entry name" value="AMINOBENZOATE/ANTHRANILATE SYNTHASE"/>
    <property type="match status" value="1"/>
</dbReference>
<dbReference type="Gene3D" id="2.60.120.560">
    <property type="entry name" value="Exo-inulinase, domain 1"/>
    <property type="match status" value="1"/>
</dbReference>
<keyword evidence="5" id="KW-0808">Transferase</keyword>
<dbReference type="EMBL" id="KE124552">
    <property type="protein sequence ID" value="EWC76803.1"/>
    <property type="molecule type" value="Genomic_DNA"/>
</dbReference>
<evidence type="ECO:0000256" key="10">
    <source>
        <dbReference type="SAM" id="Phobius"/>
    </source>
</evidence>
<dbReference type="InterPro" id="IPR017926">
    <property type="entry name" value="GATASE"/>
</dbReference>
<organism evidence="13 14">
    <name type="scientific">Plasmodium falciparum UGT5.1</name>
    <dbReference type="NCBI Taxonomy" id="1237627"/>
    <lineage>
        <taxon>Eukaryota</taxon>
        <taxon>Sar</taxon>
        <taxon>Alveolata</taxon>
        <taxon>Apicomplexa</taxon>
        <taxon>Aconoidasida</taxon>
        <taxon>Haemosporida</taxon>
        <taxon>Plasmodiidae</taxon>
        <taxon>Plasmodium</taxon>
        <taxon>Plasmodium (Laverania)</taxon>
    </lineage>
</organism>
<dbReference type="CDD" id="cd01743">
    <property type="entry name" value="GATase1_Anthranilate_Synthase"/>
    <property type="match status" value="1"/>
</dbReference>
<dbReference type="GO" id="GO:0005737">
    <property type="term" value="C:cytoplasm"/>
    <property type="evidence" value="ECO:0007669"/>
    <property type="project" value="TreeGrafter"/>
</dbReference>
<dbReference type="PRINTS" id="PR00096">
    <property type="entry name" value="GATASE"/>
</dbReference>
<evidence type="ECO:0000256" key="8">
    <source>
        <dbReference type="ARBA" id="ARBA00031329"/>
    </source>
</evidence>
<comment type="similarity">
    <text evidence="3">In the C-terminal section; belongs to the anthranilate synthase component I family.</text>
</comment>
<reference evidence="13 14" key="1">
    <citation type="submission" date="2013-02" db="EMBL/GenBank/DDBJ databases">
        <title>The Genome Sequence of Plasmodium falciparum UGT5.1.</title>
        <authorList>
            <consortium name="The Broad Institute Genome Sequencing Platform"/>
            <consortium name="The Broad Institute Genome Sequencing Center for Infectious Disease"/>
            <person name="Neafsey D."/>
            <person name="Cheeseman I."/>
            <person name="Volkman S."/>
            <person name="Adams J."/>
            <person name="Walker B."/>
            <person name="Young S.K."/>
            <person name="Zeng Q."/>
            <person name="Gargeya S."/>
            <person name="Fitzgerald M."/>
            <person name="Haas B."/>
            <person name="Abouelleil A."/>
            <person name="Alvarado L."/>
            <person name="Arachchi H.M."/>
            <person name="Berlin A.M."/>
            <person name="Chapman S.B."/>
            <person name="Dewar J."/>
            <person name="Goldberg J."/>
            <person name="Griggs A."/>
            <person name="Gujja S."/>
            <person name="Hansen M."/>
            <person name="Howarth C."/>
            <person name="Imamovic A."/>
            <person name="Larimer J."/>
            <person name="McCowan C."/>
            <person name="Murphy C."/>
            <person name="Neiman D."/>
            <person name="Pearson M."/>
            <person name="Priest M."/>
            <person name="Roberts A."/>
            <person name="Saif S."/>
            <person name="Shea T."/>
            <person name="Sisk P."/>
            <person name="Sykes S."/>
            <person name="Wortman J."/>
            <person name="Nusbaum C."/>
            <person name="Birren B."/>
        </authorList>
    </citation>
    <scope>NUCLEOTIDE SEQUENCE [LARGE SCALE GENOMIC DNA]</scope>
    <source>
        <strain evidence="13 14">UGT5.1</strain>
    </source>
</reference>